<proteinExistence type="predicted"/>
<dbReference type="Proteomes" id="UP001500866">
    <property type="component" value="Unassembled WGS sequence"/>
</dbReference>
<dbReference type="PIRSF" id="PIRSF030140">
    <property type="entry name" value="UCP030140"/>
    <property type="match status" value="1"/>
</dbReference>
<dbReference type="SUPFAM" id="SSF101386">
    <property type="entry name" value="all-alpha NTP pyrophosphatases"/>
    <property type="match status" value="1"/>
</dbReference>
<protein>
    <submittedName>
        <fullName evidence="1">dUTP diphosphatase</fullName>
    </submittedName>
</protein>
<evidence type="ECO:0000313" key="2">
    <source>
        <dbReference type="Proteomes" id="UP001500866"/>
    </source>
</evidence>
<accession>A0ABN1FZL9</accession>
<dbReference type="RefSeq" id="WP_343812116.1">
    <property type="nucleotide sequence ID" value="NZ_BAAADS010000012.1"/>
</dbReference>
<sequence length="161" mass="18810">MDWSELYSMQKQLDNYIEAQHDLSGRDVFKEKSLALLVELGELANETRCFKFWSTKQRSDISVILEEYVDGVHFLLSLGLEKGFEYHGGSGTVPCESETDQFNRVFSATTEFREHPTETNYITLFEYFVQLGELLGFEEKAIQKAYLEKNEINYERQDQGY</sequence>
<evidence type="ECO:0000313" key="1">
    <source>
        <dbReference type="EMBL" id="GAA0601117.1"/>
    </source>
</evidence>
<dbReference type="InterPro" id="IPR016947">
    <property type="entry name" value="UCP030140"/>
</dbReference>
<reference evidence="1 2" key="1">
    <citation type="journal article" date="2019" name="Int. J. Syst. Evol. Microbiol.">
        <title>The Global Catalogue of Microorganisms (GCM) 10K type strain sequencing project: providing services to taxonomists for standard genome sequencing and annotation.</title>
        <authorList>
            <consortium name="The Broad Institute Genomics Platform"/>
            <consortium name="The Broad Institute Genome Sequencing Center for Infectious Disease"/>
            <person name="Wu L."/>
            <person name="Ma J."/>
        </authorList>
    </citation>
    <scope>NUCLEOTIDE SEQUENCE [LARGE SCALE GENOMIC DNA]</scope>
    <source>
        <strain evidence="1 2">JCM 15395</strain>
    </source>
</reference>
<dbReference type="InterPro" id="IPR014871">
    <property type="entry name" value="dUTPase/dCTP_pyrophosphatase"/>
</dbReference>
<dbReference type="CDD" id="cd11527">
    <property type="entry name" value="NTP-PPase_dUTPase"/>
    <property type="match status" value="1"/>
</dbReference>
<organism evidence="1 2">
    <name type="scientific">Virgibacillus siamensis</name>
    <dbReference type="NCBI Taxonomy" id="480071"/>
    <lineage>
        <taxon>Bacteria</taxon>
        <taxon>Bacillati</taxon>
        <taxon>Bacillota</taxon>
        <taxon>Bacilli</taxon>
        <taxon>Bacillales</taxon>
        <taxon>Bacillaceae</taxon>
        <taxon>Virgibacillus</taxon>
    </lineage>
</organism>
<keyword evidence="2" id="KW-1185">Reference proteome</keyword>
<dbReference type="Gene3D" id="1.10.4010.10">
    <property type="entry name" value="Type II deoxyuridine triphosphatase"/>
    <property type="match status" value="1"/>
</dbReference>
<gene>
    <name evidence="1" type="ORF">GCM10009001_17120</name>
</gene>
<dbReference type="EMBL" id="BAAADS010000012">
    <property type="protein sequence ID" value="GAA0601117.1"/>
    <property type="molecule type" value="Genomic_DNA"/>
</dbReference>
<name>A0ABN1FZL9_9BACI</name>
<comment type="caution">
    <text evidence="1">The sequence shown here is derived from an EMBL/GenBank/DDBJ whole genome shotgun (WGS) entry which is preliminary data.</text>
</comment>
<dbReference type="Pfam" id="PF08761">
    <property type="entry name" value="dUTPase_2"/>
    <property type="match status" value="1"/>
</dbReference>